<dbReference type="Proteomes" id="UP001139125">
    <property type="component" value="Unassembled WGS sequence"/>
</dbReference>
<evidence type="ECO:0000313" key="4">
    <source>
        <dbReference type="Proteomes" id="UP001139125"/>
    </source>
</evidence>
<evidence type="ECO:0000256" key="1">
    <source>
        <dbReference type="SAM" id="Phobius"/>
    </source>
</evidence>
<evidence type="ECO:0000259" key="2">
    <source>
        <dbReference type="Pfam" id="PF02517"/>
    </source>
</evidence>
<keyword evidence="3" id="KW-0482">Metalloprotease</keyword>
<protein>
    <submittedName>
        <fullName evidence="3">CPBP family intramembrane metalloprotease</fullName>
    </submittedName>
</protein>
<keyword evidence="1" id="KW-0812">Transmembrane</keyword>
<comment type="caution">
    <text evidence="3">The sequence shown here is derived from an EMBL/GenBank/DDBJ whole genome shotgun (WGS) entry which is preliminary data.</text>
</comment>
<keyword evidence="3" id="KW-0645">Protease</keyword>
<feature type="domain" description="CAAX prenyl protease 2/Lysostaphin resistance protein A-like" evidence="2">
    <location>
        <begin position="83"/>
        <end position="173"/>
    </location>
</feature>
<gene>
    <name evidence="3" type="ORF">NM125_02025</name>
</gene>
<dbReference type="EMBL" id="JANDBC010000001">
    <property type="protein sequence ID" value="MCP9290354.1"/>
    <property type="molecule type" value="Genomic_DNA"/>
</dbReference>
<dbReference type="GO" id="GO:0008237">
    <property type="term" value="F:metallopeptidase activity"/>
    <property type="evidence" value="ECO:0007669"/>
    <property type="project" value="UniProtKB-KW"/>
</dbReference>
<keyword evidence="3" id="KW-0378">Hydrolase</keyword>
<name>A0A9X2RFG1_9BACT</name>
<feature type="transmembrane region" description="Helical" evidence="1">
    <location>
        <begin position="110"/>
        <end position="127"/>
    </location>
</feature>
<proteinExistence type="predicted"/>
<dbReference type="RefSeq" id="WP_255132349.1">
    <property type="nucleotide sequence ID" value="NZ_JANDBC010000001.1"/>
</dbReference>
<feature type="transmembrane region" description="Helical" evidence="1">
    <location>
        <begin position="160"/>
        <end position="179"/>
    </location>
</feature>
<feature type="transmembrane region" description="Helical" evidence="1">
    <location>
        <begin position="133"/>
        <end position="153"/>
    </location>
</feature>
<dbReference type="PANTHER" id="PTHR39430:SF1">
    <property type="entry name" value="PROTEASE"/>
    <property type="match status" value="1"/>
</dbReference>
<dbReference type="PANTHER" id="PTHR39430">
    <property type="entry name" value="MEMBRANE-ASSOCIATED PROTEASE-RELATED"/>
    <property type="match status" value="1"/>
</dbReference>
<organism evidence="3 4">
    <name type="scientific">Gracilimonas sediminicola</name>
    <dbReference type="NCBI Taxonomy" id="2952158"/>
    <lineage>
        <taxon>Bacteria</taxon>
        <taxon>Pseudomonadati</taxon>
        <taxon>Balneolota</taxon>
        <taxon>Balneolia</taxon>
        <taxon>Balneolales</taxon>
        <taxon>Balneolaceae</taxon>
        <taxon>Gracilimonas</taxon>
    </lineage>
</organism>
<accession>A0A9X2RFG1</accession>
<feature type="transmembrane region" description="Helical" evidence="1">
    <location>
        <begin position="199"/>
        <end position="222"/>
    </location>
</feature>
<dbReference type="GO" id="GO:0004175">
    <property type="term" value="F:endopeptidase activity"/>
    <property type="evidence" value="ECO:0007669"/>
    <property type="project" value="UniProtKB-ARBA"/>
</dbReference>
<keyword evidence="4" id="KW-1185">Reference proteome</keyword>
<dbReference type="AlphaFoldDB" id="A0A9X2RFG1"/>
<dbReference type="InterPro" id="IPR003675">
    <property type="entry name" value="Rce1/LyrA-like_dom"/>
</dbReference>
<evidence type="ECO:0000313" key="3">
    <source>
        <dbReference type="EMBL" id="MCP9290354.1"/>
    </source>
</evidence>
<reference evidence="3" key="1">
    <citation type="submission" date="2022-06" db="EMBL/GenBank/DDBJ databases">
        <title>Gracilimonas sp. CAU 1638 isolated from sea sediment.</title>
        <authorList>
            <person name="Kim W."/>
        </authorList>
    </citation>
    <scope>NUCLEOTIDE SEQUENCE</scope>
    <source>
        <strain evidence="3">CAU 1638</strain>
    </source>
</reference>
<sequence>MIYAITVLAISWLIVYLSEKKNLLTIWFTPLSQRTKEFVSGFLILAILSAITQLLFGYLSGVSWQLNDSITPELIINSAFYDLKSVLFEELTFRGIILYLLLRYTGKRQTSLLLTAAAFGVYHWFTFGVMGNIMAMIVVFITTGYMGYVFAVSYEKTNSIILPIALHLGWNVINNTMFSNGPNGIQLLEAVQGQMPFELGGYSGLISLSWYLLIPSVVLVILHKFYTPQTKDFKLL</sequence>
<keyword evidence="1" id="KW-1133">Transmembrane helix</keyword>
<dbReference type="GO" id="GO:0080120">
    <property type="term" value="P:CAAX-box protein maturation"/>
    <property type="evidence" value="ECO:0007669"/>
    <property type="project" value="UniProtKB-ARBA"/>
</dbReference>
<feature type="transmembrane region" description="Helical" evidence="1">
    <location>
        <begin position="39"/>
        <end position="59"/>
    </location>
</feature>
<dbReference type="Pfam" id="PF02517">
    <property type="entry name" value="Rce1-like"/>
    <property type="match status" value="1"/>
</dbReference>
<keyword evidence="1" id="KW-0472">Membrane</keyword>